<dbReference type="InterPro" id="IPR011075">
    <property type="entry name" value="TetR_C"/>
</dbReference>
<dbReference type="Gene3D" id="1.10.357.10">
    <property type="entry name" value="Tetracycline Repressor, domain 2"/>
    <property type="match status" value="1"/>
</dbReference>
<keyword evidence="1" id="KW-0805">Transcription regulation</keyword>
<evidence type="ECO:0000313" key="6">
    <source>
        <dbReference type="EMBL" id="GGC79341.1"/>
    </source>
</evidence>
<evidence type="ECO:0000259" key="5">
    <source>
        <dbReference type="PROSITE" id="PS50977"/>
    </source>
</evidence>
<comment type="caution">
    <text evidence="6">The sequence shown here is derived from an EMBL/GenBank/DDBJ whole genome shotgun (WGS) entry which is preliminary data.</text>
</comment>
<dbReference type="PROSITE" id="PS50977">
    <property type="entry name" value="HTH_TETR_2"/>
    <property type="match status" value="1"/>
</dbReference>
<accession>A0ABQ1NN89</accession>
<dbReference type="PANTHER" id="PTHR47506">
    <property type="entry name" value="TRANSCRIPTIONAL REGULATORY PROTEIN"/>
    <property type="match status" value="1"/>
</dbReference>
<dbReference type="Pfam" id="PF16925">
    <property type="entry name" value="TetR_C_13"/>
    <property type="match status" value="1"/>
</dbReference>
<dbReference type="SUPFAM" id="SSF46689">
    <property type="entry name" value="Homeodomain-like"/>
    <property type="match status" value="1"/>
</dbReference>
<keyword evidence="2 4" id="KW-0238">DNA-binding</keyword>
<feature type="DNA-binding region" description="H-T-H motif" evidence="4">
    <location>
        <begin position="29"/>
        <end position="48"/>
    </location>
</feature>
<dbReference type="SUPFAM" id="SSF48498">
    <property type="entry name" value="Tetracyclin repressor-like, C-terminal domain"/>
    <property type="match status" value="1"/>
</dbReference>
<protein>
    <submittedName>
        <fullName evidence="6">TetR family transcriptional regulator</fullName>
    </submittedName>
</protein>
<dbReference type="RefSeq" id="WP_188665107.1">
    <property type="nucleotide sequence ID" value="NZ_BMJI01000001.1"/>
</dbReference>
<dbReference type="InterPro" id="IPR001647">
    <property type="entry name" value="HTH_TetR"/>
</dbReference>
<dbReference type="EMBL" id="BMJI01000001">
    <property type="protein sequence ID" value="GGC79341.1"/>
    <property type="molecule type" value="Genomic_DNA"/>
</dbReference>
<keyword evidence="7" id="KW-1185">Reference proteome</keyword>
<evidence type="ECO:0000256" key="2">
    <source>
        <dbReference type="ARBA" id="ARBA00023125"/>
    </source>
</evidence>
<dbReference type="Pfam" id="PF00440">
    <property type="entry name" value="TetR_N"/>
    <property type="match status" value="1"/>
</dbReference>
<dbReference type="PRINTS" id="PR00455">
    <property type="entry name" value="HTHTETR"/>
</dbReference>
<keyword evidence="3" id="KW-0804">Transcription</keyword>
<organism evidence="6 7">
    <name type="scientific">Tersicoccus solisilvae</name>
    <dbReference type="NCBI Taxonomy" id="1882339"/>
    <lineage>
        <taxon>Bacteria</taxon>
        <taxon>Bacillati</taxon>
        <taxon>Actinomycetota</taxon>
        <taxon>Actinomycetes</taxon>
        <taxon>Micrococcales</taxon>
        <taxon>Micrococcaceae</taxon>
        <taxon>Tersicoccus</taxon>
    </lineage>
</organism>
<evidence type="ECO:0000256" key="1">
    <source>
        <dbReference type="ARBA" id="ARBA00023015"/>
    </source>
</evidence>
<evidence type="ECO:0000256" key="4">
    <source>
        <dbReference type="PROSITE-ProRule" id="PRU00335"/>
    </source>
</evidence>
<name>A0ABQ1NN89_9MICC</name>
<evidence type="ECO:0000256" key="3">
    <source>
        <dbReference type="ARBA" id="ARBA00023163"/>
    </source>
</evidence>
<sequence>MPRNGAINRERILATAEHLVIEKGFAATALDEVIEGAGTSKGAFFHHFPTKLDLAKALVDRYVTADLGQLQNALSETAHLAADPRARLLAFLRIFEDGADELMSEQSSCLYVSTVVERDLLTAGTADRIVDAVVGWREPVAGLIRAAVEAHAGHERGDDETNDDGNADGVDADALADHLFVTFEGAFVLCRATGDAGHMRAQLRVLRQLVDHLVR</sequence>
<dbReference type="PANTHER" id="PTHR47506:SF1">
    <property type="entry name" value="HTH-TYPE TRANSCRIPTIONAL REGULATOR YJDC"/>
    <property type="match status" value="1"/>
</dbReference>
<proteinExistence type="predicted"/>
<evidence type="ECO:0000313" key="7">
    <source>
        <dbReference type="Proteomes" id="UP000597761"/>
    </source>
</evidence>
<dbReference type="InterPro" id="IPR009057">
    <property type="entry name" value="Homeodomain-like_sf"/>
</dbReference>
<gene>
    <name evidence="6" type="ORF">GCM10011512_02480</name>
</gene>
<reference evidence="7" key="1">
    <citation type="journal article" date="2019" name="Int. J. Syst. Evol. Microbiol.">
        <title>The Global Catalogue of Microorganisms (GCM) 10K type strain sequencing project: providing services to taxonomists for standard genome sequencing and annotation.</title>
        <authorList>
            <consortium name="The Broad Institute Genomics Platform"/>
            <consortium name="The Broad Institute Genome Sequencing Center for Infectious Disease"/>
            <person name="Wu L."/>
            <person name="Ma J."/>
        </authorList>
    </citation>
    <scope>NUCLEOTIDE SEQUENCE [LARGE SCALE GENOMIC DNA]</scope>
    <source>
        <strain evidence="7">CGMCC 1.15480</strain>
    </source>
</reference>
<dbReference type="Proteomes" id="UP000597761">
    <property type="component" value="Unassembled WGS sequence"/>
</dbReference>
<feature type="domain" description="HTH tetR-type" evidence="5">
    <location>
        <begin position="6"/>
        <end position="66"/>
    </location>
</feature>
<dbReference type="InterPro" id="IPR036271">
    <property type="entry name" value="Tet_transcr_reg_TetR-rel_C_sf"/>
</dbReference>